<dbReference type="GO" id="GO:0003677">
    <property type="term" value="F:DNA binding"/>
    <property type="evidence" value="ECO:0007669"/>
    <property type="project" value="TreeGrafter"/>
</dbReference>
<dbReference type="InterPro" id="IPR050863">
    <property type="entry name" value="CenT-Element_Derived"/>
</dbReference>
<dbReference type="Gene3D" id="3.30.420.10">
    <property type="entry name" value="Ribonuclease H-like superfamily/Ribonuclease H"/>
    <property type="match status" value="1"/>
</dbReference>
<dbReference type="InterPro" id="IPR004875">
    <property type="entry name" value="DDE_SF_endonuclease_dom"/>
</dbReference>
<gene>
    <name evidence="2" type="primary">jg17422</name>
    <name evidence="2" type="ORF">PAEG_LOCUS20905</name>
</gene>
<reference evidence="2" key="1">
    <citation type="submission" date="2022-03" db="EMBL/GenBank/DDBJ databases">
        <authorList>
            <person name="Lindestad O."/>
        </authorList>
    </citation>
    <scope>NUCLEOTIDE SEQUENCE</scope>
</reference>
<proteinExistence type="predicted"/>
<dbReference type="PANTHER" id="PTHR19303">
    <property type="entry name" value="TRANSPOSON"/>
    <property type="match status" value="1"/>
</dbReference>
<feature type="domain" description="DDE-1" evidence="1">
    <location>
        <begin position="3"/>
        <end position="110"/>
    </location>
</feature>
<dbReference type="PANTHER" id="PTHR19303:SF73">
    <property type="entry name" value="PROTEIN PDC2"/>
    <property type="match status" value="1"/>
</dbReference>
<keyword evidence="3" id="KW-1185">Reference proteome</keyword>
<dbReference type="Pfam" id="PF03184">
    <property type="entry name" value="DDE_1"/>
    <property type="match status" value="1"/>
</dbReference>
<dbReference type="GO" id="GO:0005634">
    <property type="term" value="C:nucleus"/>
    <property type="evidence" value="ECO:0007669"/>
    <property type="project" value="TreeGrafter"/>
</dbReference>
<accession>A0A8S4S571</accession>
<protein>
    <submittedName>
        <fullName evidence="2">Jg17422 protein</fullName>
    </submittedName>
</protein>
<dbReference type="PROSITE" id="PS51257">
    <property type="entry name" value="PROKAR_LIPOPROTEIN"/>
    <property type="match status" value="1"/>
</dbReference>
<dbReference type="Proteomes" id="UP000838756">
    <property type="component" value="Unassembled WGS sequence"/>
</dbReference>
<dbReference type="InterPro" id="IPR036397">
    <property type="entry name" value="RNaseH_sf"/>
</dbReference>
<name>A0A8S4S571_9NEOP</name>
<organism evidence="2 3">
    <name type="scientific">Pararge aegeria aegeria</name>
    <dbReference type="NCBI Taxonomy" id="348720"/>
    <lineage>
        <taxon>Eukaryota</taxon>
        <taxon>Metazoa</taxon>
        <taxon>Ecdysozoa</taxon>
        <taxon>Arthropoda</taxon>
        <taxon>Hexapoda</taxon>
        <taxon>Insecta</taxon>
        <taxon>Pterygota</taxon>
        <taxon>Neoptera</taxon>
        <taxon>Endopterygota</taxon>
        <taxon>Lepidoptera</taxon>
        <taxon>Glossata</taxon>
        <taxon>Ditrysia</taxon>
        <taxon>Papilionoidea</taxon>
        <taxon>Nymphalidae</taxon>
        <taxon>Satyrinae</taxon>
        <taxon>Satyrini</taxon>
        <taxon>Parargina</taxon>
        <taxon>Pararge</taxon>
    </lineage>
</organism>
<dbReference type="EMBL" id="CAKXAJ010025888">
    <property type="protein sequence ID" value="CAH2245025.1"/>
    <property type="molecule type" value="Genomic_DNA"/>
</dbReference>
<dbReference type="OrthoDB" id="125347at2759"/>
<sequence>MSKTRITIMVAANMTGSCKRKLLVIGKSKKPRCFKNIRSLPVTYENNVKSWMTSEIFERWLRNWDAELKANNKKILLLVDNCPTHPAVTYLKCIKLVFLPPNVTSVLQHMAKNSFTVLDAILMISEAWEKVSQKTIANCFGHAGFKDLTSLITRTSDDVIDDDEEDNISLVQLAQNLRPAFSTTEADEFIDVDKSIAICAPATEHDIVREVQEENENEQEDSEEQFTVPTLIDGLNAVSVLRKIVLFNEEFHMQGNCDDTLIKIQRELQNVYARQKY</sequence>
<comment type="caution">
    <text evidence="2">The sequence shown here is derived from an EMBL/GenBank/DDBJ whole genome shotgun (WGS) entry which is preliminary data.</text>
</comment>
<evidence type="ECO:0000313" key="3">
    <source>
        <dbReference type="Proteomes" id="UP000838756"/>
    </source>
</evidence>
<evidence type="ECO:0000313" key="2">
    <source>
        <dbReference type="EMBL" id="CAH2245025.1"/>
    </source>
</evidence>
<evidence type="ECO:0000259" key="1">
    <source>
        <dbReference type="Pfam" id="PF03184"/>
    </source>
</evidence>
<dbReference type="AlphaFoldDB" id="A0A8S4S571"/>